<dbReference type="Proteomes" id="UP001489004">
    <property type="component" value="Unassembled WGS sequence"/>
</dbReference>
<feature type="region of interest" description="Disordered" evidence="5">
    <location>
        <begin position="1619"/>
        <end position="1666"/>
    </location>
</feature>
<feature type="region of interest" description="Disordered" evidence="5">
    <location>
        <begin position="1685"/>
        <end position="1736"/>
    </location>
</feature>
<feature type="compositionally biased region" description="Basic residues" evidence="5">
    <location>
        <begin position="1707"/>
        <end position="1718"/>
    </location>
</feature>
<comment type="caution">
    <text evidence="7">The sequence shown here is derived from an EMBL/GenBank/DDBJ whole genome shotgun (WGS) entry which is preliminary data.</text>
</comment>
<evidence type="ECO:0000256" key="5">
    <source>
        <dbReference type="SAM" id="MobiDB-lite"/>
    </source>
</evidence>
<dbReference type="GO" id="GO:0046872">
    <property type="term" value="F:metal ion binding"/>
    <property type="evidence" value="ECO:0007669"/>
    <property type="project" value="UniProtKB-KW"/>
</dbReference>
<evidence type="ECO:0000313" key="8">
    <source>
        <dbReference type="Proteomes" id="UP001489004"/>
    </source>
</evidence>
<dbReference type="InterPro" id="IPR013320">
    <property type="entry name" value="ConA-like_dom_sf"/>
</dbReference>
<evidence type="ECO:0000256" key="1">
    <source>
        <dbReference type="ARBA" id="ARBA00001913"/>
    </source>
</evidence>
<protein>
    <submittedName>
        <fullName evidence="7">Uncharacterized protein</fullName>
    </submittedName>
</protein>
<reference evidence="7 8" key="1">
    <citation type="journal article" date="2024" name="Nat. Commun.">
        <title>Phylogenomics reveals the evolutionary origins of lichenization in chlorophyte algae.</title>
        <authorList>
            <person name="Puginier C."/>
            <person name="Libourel C."/>
            <person name="Otte J."/>
            <person name="Skaloud P."/>
            <person name="Haon M."/>
            <person name="Grisel S."/>
            <person name="Petersen M."/>
            <person name="Berrin J.G."/>
            <person name="Delaux P.M."/>
            <person name="Dal Grande F."/>
            <person name="Keller J."/>
        </authorList>
    </citation>
    <scope>NUCLEOTIDE SEQUENCE [LARGE SCALE GENOMIC DNA]</scope>
    <source>
        <strain evidence="7 8">SAG 2043</strain>
    </source>
</reference>
<evidence type="ECO:0000256" key="2">
    <source>
        <dbReference type="ARBA" id="ARBA00022723"/>
    </source>
</evidence>
<sequence>MPAPVAYFPLQGGSLSSTPSGGQVFSGTGRNISWAMDAARANAQVLQCSKVMQSEVVLDSVPYGRQGPWAINIWMRSTSAVGEAFQYIYSHNSTTSAATSWDANQVRLFFPETQHPAYGVLRAITKDSTNTYQGDSSISFLDSSGKYGDVTRNQTVTPVTQPLKILDGGWHMLTLSTQAGGARGVAMFIDGQLVAQTQQNQTYIGSDGFLKTVDGGGPMDLGGPIILCGRSTDDQQRDYDGRLTQLSIFDAALTPSQVASLYRQNQPVLSSAAPPPPPSRVSAASNLNLARPLAFFPLDGSLEADYTIGRGVYNGTEQRAAWVTDQQAGRVLECTTAADSMAVLDPVAYGEKGAWAINLWAKPGSLFGDGFQYLYSHTSTRSAQQNGTWGPNQIRLFYPEMSHPVFGVVRAIVKDSLSANLGAPSQSFLDSDGLVGALTRPATFPARQAGQLLLQDGKWHMVTLTTHTDSSAGFEMWIDGALVASESANQTYTGSDGVVKTLDGGHPVYLDDNIILCGRSRGDDTRGYNGRLAQLALWDAALTPDQIAAIYSYGIGSSANSAASSAPATAPASSTSASWVEGASAASPLPAKSISVMGKQVCALRENTALGTPGCSSPSADTCIAISQADIDQFLPASLGLEEGDAGVCVTGPATSLRLPAQGVLPDPVAFFPLEDSLDSWPVPTYSGTASNTALASVPLFGTALECDEDHHSSVVIDSVPYAANGPFSVNLWMRARNLTGNTNSYLFSHESSASNASHSTNSWAPNQVQLYMPQVNNLAYGVVRTYVKDANDTYNEVAYLDSNGGVAGNTSGLATTRDVVDGAWHMLSVSTQPAGGKGYRLYIDGQLAGDMTPAAASLNGIPINGGLPMALDASLVLCGRSDNSSLRHFDGNIAYLGLYAQALTPAQVQELYRAVLFGIPSGLFSAYGLPDTAATAPLRASNATKDPAAYPTRGSRAARPPAVLPTQFQSADLVIVERQTTGGERCRLPVVYQGTLYTGCVSQRLANTSACLTPSNEWEECAPNFDRPINLLSLIAMGRGFDGQAGSICTINNATAACQAALVCLPLPQSAFPVDAPPGPVPSNLQQPDEPQSLRSSHSRLDDSASNSAGLGYCAPDAPPAGAPGPSALRASVSEWSQMSFPAPVAFFPLATDLQSLTLPAYNGSLRGASFVADPEFGSVLHCHKEQQNSAALDNVAYAQEGAWSVTFWMKAESPWTTANATSATGNRYLYSHKGMDTVYPFGPNQVQVLMPDKGNVASGVLRSIVRGYLDVPTGNNSFGPDSTDGQWLDSDGAVGYAGARRVSVRPDDGRWHMVTLATNSDGSLGFSLFLDGQLAGNMPGNETAYANDPVGGLPAVLSRRITLCARADLDPSRYFSGSLAHLMLFSQGLTDTQVAAIYRAYINSTDLGPNVASGPLFPARVTTGGQPCRFPDRYNETRAIDCLPIHGVSSCPVGNGTWAACAPVTPAGEGLAGGFAVQSQPAQPAADPPSSSVEGGLSAGAIVGIVFGVLGSVLALGLLGVLLVFSRKSSKRGSFEKYEDGPPPALPMPKDFMVADHQGYPAPGGEFEMQQYSKAGVAPIHADTHANGFKQPTNGMNGAKGITLTRVSDPVTRADTFDSARDAEPPSAPDLVAALPPASAPEAPASAETPTAGPAPASAPASPAERVQAVMGSNLSAIAAVSPEKPAENAYAADSNPAFTAHTGGKAKKSLSRKLSKAGDAASLMRESQDSATF</sequence>
<keyword evidence="3" id="KW-0106">Calcium</keyword>
<dbReference type="PANTHER" id="PTHR19277">
    <property type="entry name" value="PENTRAXIN"/>
    <property type="match status" value="1"/>
</dbReference>
<keyword evidence="8" id="KW-1185">Reference proteome</keyword>
<evidence type="ECO:0000313" key="7">
    <source>
        <dbReference type="EMBL" id="KAK9823790.1"/>
    </source>
</evidence>
<keyword evidence="6" id="KW-0472">Membrane</keyword>
<keyword evidence="2" id="KW-0479">Metal-binding</keyword>
<name>A0AAW1QRC0_9CHLO</name>
<keyword evidence="4" id="KW-1015">Disulfide bond</keyword>
<accession>A0AAW1QRC0</accession>
<dbReference type="InterPro" id="IPR051360">
    <property type="entry name" value="Neuronal_Pentraxin_Related"/>
</dbReference>
<dbReference type="SUPFAM" id="SSF49899">
    <property type="entry name" value="Concanavalin A-like lectins/glucanases"/>
    <property type="match status" value="4"/>
</dbReference>
<evidence type="ECO:0000256" key="4">
    <source>
        <dbReference type="ARBA" id="ARBA00023157"/>
    </source>
</evidence>
<feature type="region of interest" description="Disordered" evidence="5">
    <location>
        <begin position="1076"/>
        <end position="1107"/>
    </location>
</feature>
<proteinExistence type="predicted"/>
<gene>
    <name evidence="7" type="ORF">WJX72_005525</name>
</gene>
<dbReference type="Gene3D" id="2.60.120.200">
    <property type="match status" value="4"/>
</dbReference>
<evidence type="ECO:0000256" key="3">
    <source>
        <dbReference type="ARBA" id="ARBA00022837"/>
    </source>
</evidence>
<keyword evidence="6" id="KW-1133">Transmembrane helix</keyword>
<dbReference type="EMBL" id="JALJOR010000002">
    <property type="protein sequence ID" value="KAK9823790.1"/>
    <property type="molecule type" value="Genomic_DNA"/>
</dbReference>
<feature type="compositionally biased region" description="Low complexity" evidence="5">
    <location>
        <begin position="1631"/>
        <end position="1666"/>
    </location>
</feature>
<comment type="cofactor">
    <cofactor evidence="1">
        <name>Ca(2+)</name>
        <dbReference type="ChEBI" id="CHEBI:29108"/>
    </cofactor>
</comment>
<feature type="region of interest" description="Disordered" evidence="5">
    <location>
        <begin position="939"/>
        <end position="959"/>
    </location>
</feature>
<feature type="transmembrane region" description="Helical" evidence="6">
    <location>
        <begin position="1501"/>
        <end position="1527"/>
    </location>
</feature>
<dbReference type="Pfam" id="PF13385">
    <property type="entry name" value="Laminin_G_3"/>
    <property type="match status" value="1"/>
</dbReference>
<evidence type="ECO:0000256" key="6">
    <source>
        <dbReference type="SAM" id="Phobius"/>
    </source>
</evidence>
<dbReference type="PANTHER" id="PTHR19277:SF125">
    <property type="entry name" value="B6"/>
    <property type="match status" value="1"/>
</dbReference>
<keyword evidence="6" id="KW-0812">Transmembrane</keyword>
<organism evidence="7 8">
    <name type="scientific">[Myrmecia] bisecta</name>
    <dbReference type="NCBI Taxonomy" id="41462"/>
    <lineage>
        <taxon>Eukaryota</taxon>
        <taxon>Viridiplantae</taxon>
        <taxon>Chlorophyta</taxon>
        <taxon>core chlorophytes</taxon>
        <taxon>Trebouxiophyceae</taxon>
        <taxon>Trebouxiales</taxon>
        <taxon>Trebouxiaceae</taxon>
        <taxon>Myrmecia</taxon>
    </lineage>
</organism>